<protein>
    <submittedName>
        <fullName evidence="1">Uncharacterized protein</fullName>
    </submittedName>
</protein>
<accession>A0AAD1TUQ8</accession>
<dbReference type="AlphaFoldDB" id="A0AAD1TUQ8"/>
<dbReference type="EMBL" id="OW995941">
    <property type="protein sequence ID" value="CAH6584039.1"/>
    <property type="molecule type" value="Genomic_DNA"/>
</dbReference>
<proteinExistence type="predicted"/>
<evidence type="ECO:0000313" key="1">
    <source>
        <dbReference type="EMBL" id="CAH6584039.1"/>
    </source>
</evidence>
<sequence>MMSMDNIIISGARIYFPPDNQLPSPSSDMLTFAVVRDADTIKEYLLLIHRNGRWELASSAFYKEPGHAITAATKIVRDVV</sequence>
<evidence type="ECO:0000313" key="2">
    <source>
        <dbReference type="Proteomes" id="UP000789647"/>
    </source>
</evidence>
<dbReference type="Proteomes" id="UP000789647">
    <property type="component" value="Chromosome"/>
</dbReference>
<organism evidence="1 2">
    <name type="scientific">Citrobacter freundii</name>
    <dbReference type="NCBI Taxonomy" id="546"/>
    <lineage>
        <taxon>Bacteria</taxon>
        <taxon>Pseudomonadati</taxon>
        <taxon>Pseudomonadota</taxon>
        <taxon>Gammaproteobacteria</taxon>
        <taxon>Enterobacterales</taxon>
        <taxon>Enterobacteriaceae</taxon>
        <taxon>Citrobacter</taxon>
        <taxon>Citrobacter freundii complex</taxon>
    </lineage>
</organism>
<reference evidence="1" key="1">
    <citation type="submission" date="2022-05" db="EMBL/GenBank/DDBJ databases">
        <authorList>
            <person name="Alioto T."/>
            <person name="Alioto T."/>
            <person name="Gomez Garrido J."/>
        </authorList>
    </citation>
    <scope>NUCLEOTIDE SEQUENCE</scope>
    <source>
        <strain evidence="1">112</strain>
    </source>
</reference>
<gene>
    <name evidence="1" type="ORF">AI2935V1_2046</name>
</gene>
<name>A0AAD1TUQ8_CITFR</name>